<evidence type="ECO:0008006" key="4">
    <source>
        <dbReference type="Google" id="ProtNLM"/>
    </source>
</evidence>
<accession>A0ABS5VXK3</accession>
<name>A0ABS5VXK3_9BACT</name>
<sequence>MATERDLELLDDYLTNRLNAEDKVNFEQKLKSDPQLNSEYNLQQHLVKAIKAKRIAELKSLLNNTPIPPANPGTSAIAKFALGTFVAGAVATGVYLYQNNKNSENQTTVTAPDQTEEARDTANESVTETTPATESTETEQSSNPVVENTPTVTPEKNKTKVNTKTDSNASTKNRKPVLDIFDPSSENTGESNSADIRDESVIGGELKDGPSVAVEVDEANKKYPFHYQFKDGKLFLYGPFEKNLYEIMEFFAEEKRTLFLYYKDGYYLLKEEDNKIKPLTEITDQSLIQKLKEYRGN</sequence>
<proteinExistence type="predicted"/>
<protein>
    <recommendedName>
        <fullName evidence="4">Anti-sigma factor</fullName>
    </recommendedName>
</protein>
<dbReference type="Proteomes" id="UP000772618">
    <property type="component" value="Unassembled WGS sequence"/>
</dbReference>
<feature type="compositionally biased region" description="Low complexity" evidence="1">
    <location>
        <begin position="124"/>
        <end position="142"/>
    </location>
</feature>
<keyword evidence="3" id="KW-1185">Reference proteome</keyword>
<evidence type="ECO:0000256" key="1">
    <source>
        <dbReference type="SAM" id="MobiDB-lite"/>
    </source>
</evidence>
<feature type="compositionally biased region" description="Polar residues" evidence="1">
    <location>
        <begin position="143"/>
        <end position="171"/>
    </location>
</feature>
<evidence type="ECO:0000313" key="3">
    <source>
        <dbReference type="Proteomes" id="UP000772618"/>
    </source>
</evidence>
<evidence type="ECO:0000313" key="2">
    <source>
        <dbReference type="EMBL" id="MBT1706134.1"/>
    </source>
</evidence>
<feature type="region of interest" description="Disordered" evidence="1">
    <location>
        <begin position="105"/>
        <end position="197"/>
    </location>
</feature>
<comment type="caution">
    <text evidence="2">The sequence shown here is derived from an EMBL/GenBank/DDBJ whole genome shotgun (WGS) entry which is preliminary data.</text>
</comment>
<feature type="compositionally biased region" description="Polar residues" evidence="1">
    <location>
        <begin position="184"/>
        <end position="194"/>
    </location>
</feature>
<dbReference type="EMBL" id="JAHESD010000085">
    <property type="protein sequence ID" value="MBT1706134.1"/>
    <property type="molecule type" value="Genomic_DNA"/>
</dbReference>
<organism evidence="2 3">
    <name type="scientific">Chryseosolibacter indicus</name>
    <dbReference type="NCBI Taxonomy" id="2782351"/>
    <lineage>
        <taxon>Bacteria</taxon>
        <taxon>Pseudomonadati</taxon>
        <taxon>Bacteroidota</taxon>
        <taxon>Cytophagia</taxon>
        <taxon>Cytophagales</taxon>
        <taxon>Chryseotaleaceae</taxon>
        <taxon>Chryseosolibacter</taxon>
    </lineage>
</organism>
<reference evidence="2 3" key="1">
    <citation type="submission" date="2021-05" db="EMBL/GenBank/DDBJ databases">
        <title>A Polyphasic approach of four new species of the genus Ohtaekwangia: Ohtaekwangia histidinii sp. nov., Ohtaekwangia cretensis sp. nov., Ohtaekwangia indiensis sp. nov., Ohtaekwangia reichenbachii sp. nov. from diverse environment.</title>
        <authorList>
            <person name="Octaviana S."/>
        </authorList>
    </citation>
    <scope>NUCLEOTIDE SEQUENCE [LARGE SCALE GENOMIC DNA]</scope>
    <source>
        <strain evidence="2 3">PWU20</strain>
    </source>
</reference>
<gene>
    <name evidence="2" type="ORF">KK060_22775</name>
</gene>
<dbReference type="RefSeq" id="WP_254157102.1">
    <property type="nucleotide sequence ID" value="NZ_JAHESD010000085.1"/>
</dbReference>